<evidence type="ECO:0000259" key="2">
    <source>
        <dbReference type="Pfam" id="PF01443"/>
    </source>
</evidence>
<evidence type="ECO:0000259" key="3">
    <source>
        <dbReference type="Pfam" id="PF08378"/>
    </source>
</evidence>
<dbReference type="GO" id="GO:0005524">
    <property type="term" value="F:ATP binding"/>
    <property type="evidence" value="ECO:0007669"/>
    <property type="project" value="InterPro"/>
</dbReference>
<dbReference type="Pfam" id="PF01443">
    <property type="entry name" value="Viral_helicase1"/>
    <property type="match status" value="1"/>
</dbReference>
<sequence length="539" mass="59113">MMAGATMWPRELSHQLRADPLRRAEVRVFDALEGALPAGWQVFYSRPWLGLTRTGGERDGECDFVLVHPDRGVLTIEVKGGGITFDPRSDRWTSEDANRRIHNIKNPVAQAMRAKHAILAKAGEQRNWPRQFVRFRHGVVFPDVASPPGDLGADRPRELFCCRPDLTRLRAWVEERLAGGNDEHGPGLSGLQALQNVLAKPFMLRTPLAYRLEDDDAAIAALTPEQYYILDSIAEVTRAAVGGGAGTGKTIVACEDARRLTEAGKRTLLTCRSLPLAADLRQRMQDSAVTVLSFDELVRKFVPSDRSGADPAELLMQAVEADPGLRFKAIIVDEAQDFKNHWWIALEELLLPDPEACLHAYFDTNQQLYGVLSAQIQGLSMVPIRLTRNLRNTKSIHAVATHHYKGHTIIADGPPGVSIALHRVTDKEVVVKITAQVQLLTGVECVSSSDIVVLAPDVRTRDMLRKQISAAVLCSTITDFKGLERAVVIVAATRAIADVSELAYVALSRARTHLIIVGESVVLDWLLPASAAAADRGTG</sequence>
<dbReference type="Pfam" id="PF13245">
    <property type="entry name" value="AAA_19"/>
    <property type="match status" value="1"/>
</dbReference>
<evidence type="ECO:0000313" key="5">
    <source>
        <dbReference type="Proteomes" id="UP000290759"/>
    </source>
</evidence>
<dbReference type="InterPro" id="IPR000212">
    <property type="entry name" value="DNA_helicase_UvrD/REP"/>
</dbReference>
<dbReference type="Gene3D" id="3.40.50.300">
    <property type="entry name" value="P-loop containing nucleotide triphosphate hydrolases"/>
    <property type="match status" value="2"/>
</dbReference>
<keyword evidence="5" id="KW-1185">Reference proteome</keyword>
<dbReference type="GO" id="GO:0003677">
    <property type="term" value="F:DNA binding"/>
    <property type="evidence" value="ECO:0007669"/>
    <property type="project" value="InterPro"/>
</dbReference>
<dbReference type="Proteomes" id="UP000290759">
    <property type="component" value="Unassembled WGS sequence"/>
</dbReference>
<dbReference type="InterPro" id="IPR027417">
    <property type="entry name" value="P-loop_NTPase"/>
</dbReference>
<dbReference type="PANTHER" id="PTHR11070:SF2">
    <property type="entry name" value="ATP-DEPENDENT DNA HELICASE SRS2"/>
    <property type="match status" value="1"/>
</dbReference>
<dbReference type="RefSeq" id="WP_129228597.1">
    <property type="nucleotide sequence ID" value="NZ_QYBB01000028.1"/>
</dbReference>
<comment type="caution">
    <text evidence="4">The sequence shown here is derived from an EMBL/GenBank/DDBJ whole genome shotgun (WGS) entry which is preliminary data.</text>
</comment>
<dbReference type="InterPro" id="IPR011528">
    <property type="entry name" value="NERD"/>
</dbReference>
<dbReference type="SUPFAM" id="SSF52540">
    <property type="entry name" value="P-loop containing nucleoside triphosphate hydrolases"/>
    <property type="match status" value="1"/>
</dbReference>
<gene>
    <name evidence="4" type="ORF">D3273_19680</name>
</gene>
<dbReference type="InterPro" id="IPR027351">
    <property type="entry name" value="(+)RNA_virus_helicase_core_dom"/>
</dbReference>
<reference evidence="4 5" key="2">
    <citation type="submission" date="2019-02" db="EMBL/GenBank/DDBJ databases">
        <title>'Lichenibacterium ramalinii' gen. nov. sp. nov., 'Lichenibacterium minor' gen. nov. sp. nov.</title>
        <authorList>
            <person name="Pankratov T."/>
        </authorList>
    </citation>
    <scope>NUCLEOTIDE SEQUENCE [LARGE SCALE GENOMIC DNA]</scope>
    <source>
        <strain evidence="4 5">RmlP026</strain>
    </source>
</reference>
<protein>
    <recommendedName>
        <fullName evidence="1">DNA 3'-5' helicase II</fullName>
    </recommendedName>
</protein>
<dbReference type="GO" id="GO:0000725">
    <property type="term" value="P:recombinational repair"/>
    <property type="evidence" value="ECO:0007669"/>
    <property type="project" value="TreeGrafter"/>
</dbReference>
<dbReference type="GO" id="GO:0005829">
    <property type="term" value="C:cytosol"/>
    <property type="evidence" value="ECO:0007669"/>
    <property type="project" value="TreeGrafter"/>
</dbReference>
<accession>A0A4Q2U3E0</accession>
<feature type="domain" description="NERD" evidence="3">
    <location>
        <begin position="23"/>
        <end position="127"/>
    </location>
</feature>
<feature type="domain" description="(+)RNA virus helicase C-terminal" evidence="2">
    <location>
        <begin position="444"/>
        <end position="517"/>
    </location>
</feature>
<dbReference type="EMBL" id="QYBB01000028">
    <property type="protein sequence ID" value="RYC30288.1"/>
    <property type="molecule type" value="Genomic_DNA"/>
</dbReference>
<reference evidence="4 5" key="1">
    <citation type="submission" date="2018-12" db="EMBL/GenBank/DDBJ databases">
        <authorList>
            <person name="Grouzdev D.S."/>
            <person name="Krutkina M.S."/>
        </authorList>
    </citation>
    <scope>NUCLEOTIDE SEQUENCE [LARGE SCALE GENOMIC DNA]</scope>
    <source>
        <strain evidence="4 5">RmlP026</strain>
    </source>
</reference>
<name>A0A4Q2U3E0_9HYPH</name>
<dbReference type="Pfam" id="PF08378">
    <property type="entry name" value="NERD"/>
    <property type="match status" value="1"/>
</dbReference>
<dbReference type="GO" id="GO:0033202">
    <property type="term" value="C:DNA helicase complex"/>
    <property type="evidence" value="ECO:0007669"/>
    <property type="project" value="TreeGrafter"/>
</dbReference>
<proteinExistence type="predicted"/>
<dbReference type="PANTHER" id="PTHR11070">
    <property type="entry name" value="UVRD / RECB / PCRA DNA HELICASE FAMILY MEMBER"/>
    <property type="match status" value="1"/>
</dbReference>
<dbReference type="AlphaFoldDB" id="A0A4Q2U3E0"/>
<dbReference type="OrthoDB" id="7066673at2"/>
<evidence type="ECO:0000313" key="4">
    <source>
        <dbReference type="EMBL" id="RYC30288.1"/>
    </source>
</evidence>
<organism evidence="4 5">
    <name type="scientific">Lichenibacterium minor</name>
    <dbReference type="NCBI Taxonomy" id="2316528"/>
    <lineage>
        <taxon>Bacteria</taxon>
        <taxon>Pseudomonadati</taxon>
        <taxon>Pseudomonadota</taxon>
        <taxon>Alphaproteobacteria</taxon>
        <taxon>Hyphomicrobiales</taxon>
        <taxon>Lichenihabitantaceae</taxon>
        <taxon>Lichenibacterium</taxon>
    </lineage>
</organism>
<dbReference type="GO" id="GO:0043138">
    <property type="term" value="F:3'-5' DNA helicase activity"/>
    <property type="evidence" value="ECO:0007669"/>
    <property type="project" value="TreeGrafter"/>
</dbReference>
<evidence type="ECO:0000256" key="1">
    <source>
        <dbReference type="ARBA" id="ARBA00034923"/>
    </source>
</evidence>